<evidence type="ECO:0000256" key="11">
    <source>
        <dbReference type="ARBA" id="ARBA00022982"/>
    </source>
</evidence>
<evidence type="ECO:0000256" key="10">
    <source>
        <dbReference type="ARBA" id="ARBA00022967"/>
    </source>
</evidence>
<evidence type="ECO:0000256" key="18">
    <source>
        <dbReference type="RuleBase" id="RU003403"/>
    </source>
</evidence>
<reference evidence="21" key="1">
    <citation type="submission" date="2014-04" db="EMBL/GenBank/DDBJ databases">
        <title>The complete mitochondrial genomes of three bristletails (Insecta: Archaeognatha): the paraphyly of Machilidae and insights into Archaeognathan phylogeny.</title>
        <authorList>
            <person name="He K."/>
            <person name="Ma Y."/>
            <person name="Zhang J."/>
        </authorList>
    </citation>
    <scope>NUCLEOTIDE SEQUENCE</scope>
</reference>
<evidence type="ECO:0000256" key="17">
    <source>
        <dbReference type="ARBA" id="ARBA00049551"/>
    </source>
</evidence>
<dbReference type="AlphaFoldDB" id="A0A0B4N5X5"/>
<keyword evidence="7 18" id="KW-0679">Respiratory chain</keyword>
<keyword evidence="8 18" id="KW-0812">Transmembrane</keyword>
<evidence type="ECO:0000256" key="14">
    <source>
        <dbReference type="ARBA" id="ARBA00023075"/>
    </source>
</evidence>
<sequence>MNPANLLFLSILIGSTLMSVSSTSWFGAWMGLEINLLSFIPILSNDMNQRSSEASLKYFLTQALGSIILISGATTLLYFPEYLINPLGNMSLLLIGSALLLKMGAAPFHFWFPAVMEGLSWINSIILMTWQKLGPLVLLSYNINKINLLVFLAIITSAIFGSLGGLNQTLMRKVLAFSSISHMAWMMTAMGWKEHLWLLYYLFYITLTLSVALILANFNISHMNQTHQILHNSKPLKLMLSLTFLSLGGLPPLSGFIPKWMVIQELLLNKMYLITFVLVMTALITLFFYTRVIYVSLISTSTIEMWNNITSPLTKNINLLLTSSLSLLLFPSLLMITPVF</sequence>
<organism evidence="21">
    <name type="scientific">Allopsontus sp. 2 JZ-2014</name>
    <dbReference type="NCBI Taxonomy" id="1529457"/>
    <lineage>
        <taxon>Eukaryota</taxon>
        <taxon>Metazoa</taxon>
        <taxon>Ecdysozoa</taxon>
        <taxon>Arthropoda</taxon>
        <taxon>Hexapoda</taxon>
        <taxon>Insecta</taxon>
        <taxon>Monocondylia</taxon>
        <taxon>Archaeognatha</taxon>
        <taxon>Machilidae</taxon>
        <taxon>Allopsontus</taxon>
    </lineage>
</organism>
<feature type="transmembrane region" description="Helical" evidence="18">
    <location>
        <begin position="148"/>
        <end position="167"/>
    </location>
</feature>
<dbReference type="PANTHER" id="PTHR46552:SF1">
    <property type="entry name" value="NADH-UBIQUINONE OXIDOREDUCTASE CHAIN 2"/>
    <property type="match status" value="1"/>
</dbReference>
<comment type="similarity">
    <text evidence="3 18">Belongs to the complex I subunit 2 family.</text>
</comment>
<feature type="transmembrane region" description="Helical" evidence="18">
    <location>
        <begin position="56"/>
        <end position="77"/>
    </location>
</feature>
<evidence type="ECO:0000256" key="2">
    <source>
        <dbReference type="ARBA" id="ARBA00004448"/>
    </source>
</evidence>
<dbReference type="InterPro" id="IPR001750">
    <property type="entry name" value="ND/Mrp_TM"/>
</dbReference>
<keyword evidence="6" id="KW-0813">Transport</keyword>
<evidence type="ECO:0000256" key="12">
    <source>
        <dbReference type="ARBA" id="ARBA00022989"/>
    </source>
</evidence>
<dbReference type="PRINTS" id="PR01436">
    <property type="entry name" value="NADHDHGNASE2"/>
</dbReference>
<evidence type="ECO:0000256" key="1">
    <source>
        <dbReference type="ARBA" id="ARBA00003257"/>
    </source>
</evidence>
<evidence type="ECO:0000256" key="9">
    <source>
        <dbReference type="ARBA" id="ARBA00022792"/>
    </source>
</evidence>
<comment type="function">
    <text evidence="18">Core subunit of the mitochondrial membrane respiratory chain NADH dehydrogenase (Complex I) which catalyzes electron transfer from NADH through the respiratory chain, using ubiquinone as an electron acceptor. Essential for the catalytic activity and assembly of complex I.</text>
</comment>
<keyword evidence="15 18" id="KW-0496">Mitochondrion</keyword>
<keyword evidence="10 18" id="KW-1278">Translocase</keyword>
<dbReference type="GO" id="GO:0006120">
    <property type="term" value="P:mitochondrial electron transport, NADH to ubiquinone"/>
    <property type="evidence" value="ECO:0007669"/>
    <property type="project" value="InterPro"/>
</dbReference>
<keyword evidence="16 18" id="KW-0472">Membrane</keyword>
<protein>
    <recommendedName>
        <fullName evidence="5 18">NADH-ubiquinone oxidoreductase chain 2</fullName>
        <ecNumber evidence="4 18">7.1.1.2</ecNumber>
    </recommendedName>
</protein>
<evidence type="ECO:0000256" key="16">
    <source>
        <dbReference type="ARBA" id="ARBA00023136"/>
    </source>
</evidence>
<dbReference type="InterPro" id="IPR003917">
    <property type="entry name" value="NADH_UbQ_OxRdtase_chain2"/>
</dbReference>
<feature type="signal peptide" evidence="19">
    <location>
        <begin position="1"/>
        <end position="22"/>
    </location>
</feature>
<dbReference type="EC" id="7.1.1.2" evidence="4 18"/>
<evidence type="ECO:0000259" key="20">
    <source>
        <dbReference type="Pfam" id="PF00361"/>
    </source>
</evidence>
<dbReference type="EMBL" id="KJ754501">
    <property type="protein sequence ID" value="AII41657.1"/>
    <property type="molecule type" value="Genomic_DNA"/>
</dbReference>
<evidence type="ECO:0000256" key="13">
    <source>
        <dbReference type="ARBA" id="ARBA00023027"/>
    </source>
</evidence>
<feature type="domain" description="NADH:quinone oxidoreductase/Mrp antiporter transmembrane" evidence="20">
    <location>
        <begin position="22"/>
        <end position="285"/>
    </location>
</feature>
<evidence type="ECO:0000256" key="8">
    <source>
        <dbReference type="ARBA" id="ARBA00022692"/>
    </source>
</evidence>
<geneLocation type="mitochondrion" evidence="21"/>
<evidence type="ECO:0000256" key="7">
    <source>
        <dbReference type="ARBA" id="ARBA00022660"/>
    </source>
</evidence>
<dbReference type="Pfam" id="PF00361">
    <property type="entry name" value="Proton_antipo_M"/>
    <property type="match status" value="1"/>
</dbReference>
<feature type="chain" id="PRO_5002108491" description="NADH-ubiquinone oxidoreductase chain 2" evidence="19">
    <location>
        <begin position="23"/>
        <end position="340"/>
    </location>
</feature>
<gene>
    <name evidence="21" type="primary">ND2</name>
</gene>
<name>A0A0B4N5X5_9INSE</name>
<feature type="transmembrane region" description="Helical" evidence="18">
    <location>
        <begin position="238"/>
        <end position="257"/>
    </location>
</feature>
<dbReference type="InterPro" id="IPR050175">
    <property type="entry name" value="Complex_I_Subunit_2"/>
</dbReference>
<accession>A0A0B4N5X5</accession>
<feature type="transmembrane region" description="Helical" evidence="18">
    <location>
        <begin position="272"/>
        <end position="297"/>
    </location>
</feature>
<dbReference type="GO" id="GO:0008137">
    <property type="term" value="F:NADH dehydrogenase (ubiquinone) activity"/>
    <property type="evidence" value="ECO:0007669"/>
    <property type="project" value="UniProtKB-EC"/>
</dbReference>
<evidence type="ECO:0000256" key="5">
    <source>
        <dbReference type="ARBA" id="ARBA00021008"/>
    </source>
</evidence>
<keyword evidence="12 18" id="KW-1133">Transmembrane helix</keyword>
<feature type="transmembrane region" description="Helical" evidence="18">
    <location>
        <begin position="83"/>
        <end position="101"/>
    </location>
</feature>
<comment type="subcellular location">
    <subcellularLocation>
        <location evidence="2 18">Mitochondrion inner membrane</location>
        <topology evidence="2 18">Multi-pass membrane protein</topology>
    </subcellularLocation>
</comment>
<evidence type="ECO:0000256" key="6">
    <source>
        <dbReference type="ARBA" id="ARBA00022448"/>
    </source>
</evidence>
<proteinExistence type="inferred from homology"/>
<evidence type="ECO:0000313" key="21">
    <source>
        <dbReference type="EMBL" id="AII41657.1"/>
    </source>
</evidence>
<evidence type="ECO:0000256" key="3">
    <source>
        <dbReference type="ARBA" id="ARBA00007012"/>
    </source>
</evidence>
<keyword evidence="13 18" id="KW-0520">NAD</keyword>
<keyword evidence="14 18" id="KW-0830">Ubiquinone</keyword>
<feature type="transmembrane region" description="Helical" evidence="18">
    <location>
        <begin position="198"/>
        <end position="218"/>
    </location>
</feature>
<comment type="catalytic activity">
    <reaction evidence="17 18">
        <text>a ubiquinone + NADH + 5 H(+)(in) = a ubiquinol + NAD(+) + 4 H(+)(out)</text>
        <dbReference type="Rhea" id="RHEA:29091"/>
        <dbReference type="Rhea" id="RHEA-COMP:9565"/>
        <dbReference type="Rhea" id="RHEA-COMP:9566"/>
        <dbReference type="ChEBI" id="CHEBI:15378"/>
        <dbReference type="ChEBI" id="CHEBI:16389"/>
        <dbReference type="ChEBI" id="CHEBI:17976"/>
        <dbReference type="ChEBI" id="CHEBI:57540"/>
        <dbReference type="ChEBI" id="CHEBI:57945"/>
        <dbReference type="EC" id="7.1.1.2"/>
    </reaction>
</comment>
<feature type="transmembrane region" description="Helical" evidence="18">
    <location>
        <begin position="317"/>
        <end position="336"/>
    </location>
</feature>
<keyword evidence="11 18" id="KW-0249">Electron transport</keyword>
<dbReference type="PANTHER" id="PTHR46552">
    <property type="entry name" value="NADH-UBIQUINONE OXIDOREDUCTASE CHAIN 2"/>
    <property type="match status" value="1"/>
</dbReference>
<keyword evidence="9 18" id="KW-0999">Mitochondrion inner membrane</keyword>
<evidence type="ECO:0000256" key="4">
    <source>
        <dbReference type="ARBA" id="ARBA00012944"/>
    </source>
</evidence>
<evidence type="ECO:0000256" key="15">
    <source>
        <dbReference type="ARBA" id="ARBA00023128"/>
    </source>
</evidence>
<dbReference type="GO" id="GO:0005743">
    <property type="term" value="C:mitochondrial inner membrane"/>
    <property type="evidence" value="ECO:0007669"/>
    <property type="project" value="UniProtKB-SubCell"/>
</dbReference>
<keyword evidence="19" id="KW-0732">Signal</keyword>
<comment type="function">
    <text evidence="1">Core subunit of the mitochondrial membrane respiratory chain NADH dehydrogenase (Complex I) that is believed to belong to the minimal assembly required for catalysis. Complex I functions in the transfer of electrons from NADH to the respiratory chain. The immediate electron acceptor for the enzyme is believed to be ubiquinone.</text>
</comment>
<evidence type="ECO:0000256" key="19">
    <source>
        <dbReference type="SAM" id="SignalP"/>
    </source>
</evidence>